<dbReference type="Proteomes" id="UP001148786">
    <property type="component" value="Unassembled WGS sequence"/>
</dbReference>
<reference evidence="3" key="1">
    <citation type="submission" date="2022-07" db="EMBL/GenBank/DDBJ databases">
        <title>Genome Sequence of Agrocybe chaxingu.</title>
        <authorList>
            <person name="Buettner E."/>
        </authorList>
    </citation>
    <scope>NUCLEOTIDE SEQUENCE</scope>
    <source>
        <strain evidence="3">MP-N11</strain>
    </source>
</reference>
<feature type="compositionally biased region" description="Basic and acidic residues" evidence="1">
    <location>
        <begin position="1"/>
        <end position="18"/>
    </location>
</feature>
<evidence type="ECO:0000313" key="3">
    <source>
        <dbReference type="EMBL" id="KAJ3503082.1"/>
    </source>
</evidence>
<keyword evidence="2" id="KW-0472">Membrane</keyword>
<evidence type="ECO:0000256" key="2">
    <source>
        <dbReference type="SAM" id="Phobius"/>
    </source>
</evidence>
<feature type="transmembrane region" description="Helical" evidence="2">
    <location>
        <begin position="52"/>
        <end position="71"/>
    </location>
</feature>
<sequence length="156" mass="17211">MPVDEKHPEQNIDGDEKAPLLSENDEPPTDARSSSPGPEEDPRFSQPTPSPFKRLALVLFMALLFWVGFQLRSGLLEAKKKPKIIHATRYSKEFKYRPAASPIITETLKDGRIRLRGAQATPTAEPTPVVRPKKKTGGRKGGKGKSKVKARSGKKA</sequence>
<organism evidence="3 4">
    <name type="scientific">Agrocybe chaxingu</name>
    <dbReference type="NCBI Taxonomy" id="84603"/>
    <lineage>
        <taxon>Eukaryota</taxon>
        <taxon>Fungi</taxon>
        <taxon>Dikarya</taxon>
        <taxon>Basidiomycota</taxon>
        <taxon>Agaricomycotina</taxon>
        <taxon>Agaricomycetes</taxon>
        <taxon>Agaricomycetidae</taxon>
        <taxon>Agaricales</taxon>
        <taxon>Agaricineae</taxon>
        <taxon>Strophariaceae</taxon>
        <taxon>Agrocybe</taxon>
    </lineage>
</organism>
<evidence type="ECO:0000313" key="4">
    <source>
        <dbReference type="Proteomes" id="UP001148786"/>
    </source>
</evidence>
<keyword evidence="4" id="KW-1185">Reference proteome</keyword>
<keyword evidence="2" id="KW-1133">Transmembrane helix</keyword>
<gene>
    <name evidence="3" type="ORF">NLJ89_g8594</name>
</gene>
<dbReference type="OrthoDB" id="2538110at2759"/>
<dbReference type="EMBL" id="JANKHO010001189">
    <property type="protein sequence ID" value="KAJ3503082.1"/>
    <property type="molecule type" value="Genomic_DNA"/>
</dbReference>
<keyword evidence="2" id="KW-0812">Transmembrane</keyword>
<dbReference type="AlphaFoldDB" id="A0A9W8JU45"/>
<feature type="region of interest" description="Disordered" evidence="1">
    <location>
        <begin position="1"/>
        <end position="49"/>
    </location>
</feature>
<evidence type="ECO:0000256" key="1">
    <source>
        <dbReference type="SAM" id="MobiDB-lite"/>
    </source>
</evidence>
<name>A0A9W8JU45_9AGAR</name>
<protein>
    <submittedName>
        <fullName evidence="3">Uncharacterized protein</fullName>
    </submittedName>
</protein>
<proteinExistence type="predicted"/>
<accession>A0A9W8JU45</accession>
<feature type="region of interest" description="Disordered" evidence="1">
    <location>
        <begin position="118"/>
        <end position="156"/>
    </location>
</feature>
<comment type="caution">
    <text evidence="3">The sequence shown here is derived from an EMBL/GenBank/DDBJ whole genome shotgun (WGS) entry which is preliminary data.</text>
</comment>
<feature type="compositionally biased region" description="Basic residues" evidence="1">
    <location>
        <begin position="131"/>
        <end position="156"/>
    </location>
</feature>